<proteinExistence type="predicted"/>
<evidence type="ECO:0000256" key="4">
    <source>
        <dbReference type="ARBA" id="ARBA00022679"/>
    </source>
</evidence>
<comment type="caution">
    <text evidence="7">The sequence shown here is derived from an EMBL/GenBank/DDBJ whole genome shotgun (WGS) entry which is preliminary data.</text>
</comment>
<organism evidence="7 8">
    <name type="scientific">Grylomicrobium aquisgranensis</name>
    <dbReference type="NCBI Taxonomy" id="2926318"/>
    <lineage>
        <taxon>Bacteria</taxon>
        <taxon>Bacillati</taxon>
        <taxon>Bacillota</taxon>
        <taxon>Erysipelotrichia</taxon>
        <taxon>Erysipelotrichales</taxon>
        <taxon>Erysipelotrichaceae</taxon>
        <taxon>Grylomicrobium</taxon>
    </lineage>
</organism>
<dbReference type="Pfam" id="PF01048">
    <property type="entry name" value="PNP_UDP_1"/>
    <property type="match status" value="1"/>
</dbReference>
<dbReference type="AlphaFoldDB" id="A0AB35TZP8"/>
<sequence>MSTPHNSAAPGQIAKTVLMPGDPLRSKFIAEHFLDNPVLVNNLRGVQGYTGSYHGVPVTVMASGMGMPSIGIYSWELFKFYDVDNIIRVGSAGAYTADLNLFDVFLADAAYSESTYALVQGGNTAHTLYPSAALNAKLEKAAAKLGIELHEGTTHSSDVFYRANDGYLQDVILNHHCKVVEMESFALFANAAVLHKNAATILTVSDSFVTHQETTPQEREESFTRMMQVALEAAADQSL</sequence>
<evidence type="ECO:0000256" key="5">
    <source>
        <dbReference type="ARBA" id="ARBA00048447"/>
    </source>
</evidence>
<evidence type="ECO:0000313" key="8">
    <source>
        <dbReference type="Proteomes" id="UP001286174"/>
    </source>
</evidence>
<dbReference type="GO" id="GO:0004731">
    <property type="term" value="F:purine-nucleoside phosphorylase activity"/>
    <property type="evidence" value="ECO:0007669"/>
    <property type="project" value="InterPro"/>
</dbReference>
<comment type="catalytic activity">
    <reaction evidence="5">
        <text>uridine + phosphate = alpha-D-ribose 1-phosphate + uracil</text>
        <dbReference type="Rhea" id="RHEA:24388"/>
        <dbReference type="ChEBI" id="CHEBI:16704"/>
        <dbReference type="ChEBI" id="CHEBI:17568"/>
        <dbReference type="ChEBI" id="CHEBI:43474"/>
        <dbReference type="ChEBI" id="CHEBI:57720"/>
        <dbReference type="EC" id="2.4.2.3"/>
    </reaction>
</comment>
<evidence type="ECO:0000256" key="3">
    <source>
        <dbReference type="ARBA" id="ARBA00022676"/>
    </source>
</evidence>
<gene>
    <name evidence="7" type="primary">deoD</name>
    <name evidence="7" type="ORF">MOZ60_00375</name>
</gene>
<dbReference type="CDD" id="cd09006">
    <property type="entry name" value="PNP_EcPNPI-like"/>
    <property type="match status" value="1"/>
</dbReference>
<keyword evidence="8" id="KW-1185">Reference proteome</keyword>
<dbReference type="Gene3D" id="3.40.50.1580">
    <property type="entry name" value="Nucleoside phosphorylase domain"/>
    <property type="match status" value="1"/>
</dbReference>
<dbReference type="RefSeq" id="WP_370595242.1">
    <property type="nucleotide sequence ID" value="NZ_JALBUR010000001.1"/>
</dbReference>
<dbReference type="NCBIfam" id="TIGR00107">
    <property type="entry name" value="deoD"/>
    <property type="match status" value="1"/>
</dbReference>
<dbReference type="Proteomes" id="UP001286174">
    <property type="component" value="Unassembled WGS sequence"/>
</dbReference>
<dbReference type="NCBIfam" id="NF004489">
    <property type="entry name" value="PRK05819.1"/>
    <property type="match status" value="1"/>
</dbReference>
<keyword evidence="3 7" id="KW-0328">Glycosyltransferase</keyword>
<evidence type="ECO:0000259" key="6">
    <source>
        <dbReference type="Pfam" id="PF01048"/>
    </source>
</evidence>
<reference evidence="7 8" key="1">
    <citation type="submission" date="2022-03" db="EMBL/GenBank/DDBJ databases">
        <title>Novel taxa within the pig intestine.</title>
        <authorList>
            <person name="Wylensek D."/>
            <person name="Bishof K."/>
            <person name="Afrizal A."/>
            <person name="Clavel T."/>
        </authorList>
    </citation>
    <scope>NUCLEOTIDE SEQUENCE [LARGE SCALE GENOMIC DNA]</scope>
    <source>
        <strain evidence="7 8">CLA-KB-P133</strain>
    </source>
</reference>
<keyword evidence="4 7" id="KW-0808">Transferase</keyword>
<dbReference type="GO" id="GO:0004850">
    <property type="term" value="F:uridine phosphorylase activity"/>
    <property type="evidence" value="ECO:0007669"/>
    <property type="project" value="UniProtKB-EC"/>
</dbReference>
<protein>
    <recommendedName>
        <fullName evidence="2">Uridine phosphorylase</fullName>
        <ecNumber evidence="1">2.4.2.3</ecNumber>
    </recommendedName>
</protein>
<feature type="domain" description="Nucleoside phosphorylase" evidence="6">
    <location>
        <begin position="16"/>
        <end position="233"/>
    </location>
</feature>
<evidence type="ECO:0000313" key="7">
    <source>
        <dbReference type="EMBL" id="MDX8418543.1"/>
    </source>
</evidence>
<dbReference type="InterPro" id="IPR035994">
    <property type="entry name" value="Nucleoside_phosphorylase_sf"/>
</dbReference>
<accession>A0AB35TZP8</accession>
<evidence type="ECO:0000256" key="2">
    <source>
        <dbReference type="ARBA" id="ARBA00021980"/>
    </source>
</evidence>
<dbReference type="PANTHER" id="PTHR43691:SF11">
    <property type="entry name" value="FI09636P-RELATED"/>
    <property type="match status" value="1"/>
</dbReference>
<dbReference type="PANTHER" id="PTHR43691">
    <property type="entry name" value="URIDINE PHOSPHORYLASE"/>
    <property type="match status" value="1"/>
</dbReference>
<dbReference type="SUPFAM" id="SSF53167">
    <property type="entry name" value="Purine and uridine phosphorylases"/>
    <property type="match status" value="1"/>
</dbReference>
<dbReference type="EMBL" id="JALBUR010000001">
    <property type="protein sequence ID" value="MDX8418543.1"/>
    <property type="molecule type" value="Genomic_DNA"/>
</dbReference>
<dbReference type="GO" id="GO:0006152">
    <property type="term" value="P:purine nucleoside catabolic process"/>
    <property type="evidence" value="ECO:0007669"/>
    <property type="project" value="TreeGrafter"/>
</dbReference>
<name>A0AB35TZP8_9FIRM</name>
<evidence type="ECO:0000256" key="1">
    <source>
        <dbReference type="ARBA" id="ARBA00011888"/>
    </source>
</evidence>
<dbReference type="InterPro" id="IPR004402">
    <property type="entry name" value="DeoD-type"/>
</dbReference>
<dbReference type="GO" id="GO:0005829">
    <property type="term" value="C:cytosol"/>
    <property type="evidence" value="ECO:0007669"/>
    <property type="project" value="TreeGrafter"/>
</dbReference>
<dbReference type="InterPro" id="IPR000845">
    <property type="entry name" value="Nucleoside_phosphorylase_d"/>
</dbReference>
<dbReference type="EC" id="2.4.2.3" evidence="1"/>